<evidence type="ECO:0000256" key="1">
    <source>
        <dbReference type="ARBA" id="ARBA00004434"/>
    </source>
</evidence>
<evidence type="ECO:0000256" key="5">
    <source>
        <dbReference type="ARBA" id="ARBA00022692"/>
    </source>
</evidence>
<keyword evidence="8 11" id="KW-1133">Transmembrane helix</keyword>
<dbReference type="Proteomes" id="UP001381693">
    <property type="component" value="Unassembled WGS sequence"/>
</dbReference>
<dbReference type="GO" id="GO:0006122">
    <property type="term" value="P:mitochondrial electron transport, ubiquinol to cytochrome c"/>
    <property type="evidence" value="ECO:0007669"/>
    <property type="project" value="UniProtKB-UniRule"/>
</dbReference>
<comment type="subunit">
    <text evidence="11">Component of the ubiquinol-cytochrome c oxidoreductase (cytochrome b-c1 complex, complex III, CIII), a multisubunit enzyme composed of 3 respiratory subunits cytochrome b, cytochrome c1 and Rieske protein, 2 core protein subunits, and additional low-molecular weight protein subunits.</text>
</comment>
<keyword evidence="6 11" id="KW-0999">Mitochondrion inner membrane</keyword>
<dbReference type="Pfam" id="PF05365">
    <property type="entry name" value="UCR_UQCRX_QCR9"/>
    <property type="match status" value="1"/>
</dbReference>
<evidence type="ECO:0000256" key="10">
    <source>
        <dbReference type="ARBA" id="ARBA00023136"/>
    </source>
</evidence>
<evidence type="ECO:0000256" key="2">
    <source>
        <dbReference type="ARBA" id="ARBA00007856"/>
    </source>
</evidence>
<evidence type="ECO:0000256" key="6">
    <source>
        <dbReference type="ARBA" id="ARBA00022792"/>
    </source>
</evidence>
<evidence type="ECO:0000256" key="7">
    <source>
        <dbReference type="ARBA" id="ARBA00022982"/>
    </source>
</evidence>
<sequence length="70" mass="7978">MAGVIGKLYQNVFRRTSSFVLAAIFGAFMFERGFDMVSDGVFENINQGKLWKHIKHSYGQQEEGGDEEEE</sequence>
<evidence type="ECO:0000256" key="3">
    <source>
        <dbReference type="ARBA" id="ARBA00022448"/>
    </source>
</evidence>
<keyword evidence="3 11" id="KW-0813">Transport</keyword>
<dbReference type="PANTHER" id="PTHR12980:SF0">
    <property type="entry name" value="CYTOCHROME B-C1 COMPLEX SUBUNIT 9"/>
    <property type="match status" value="1"/>
</dbReference>
<protein>
    <recommendedName>
        <fullName evidence="11">Complex III subunit 9</fullName>
    </recommendedName>
</protein>
<dbReference type="GO" id="GO:0005743">
    <property type="term" value="C:mitochondrial inner membrane"/>
    <property type="evidence" value="ECO:0007669"/>
    <property type="project" value="UniProtKB-SubCell"/>
</dbReference>
<comment type="function">
    <text evidence="11">Component of the ubiquinol-cytochrome c oxidoreductase, a multisubunit transmembrane complex that is part of the mitochondrial electron transport chain which drives oxidative phosphorylation. The complex plays an important role in the uptake of multiple carbon sources present in different host niches.</text>
</comment>
<dbReference type="FunFam" id="1.20.5.260:FF:000001">
    <property type="entry name" value="Cytochrome b-c1 complex subunit 9"/>
    <property type="match status" value="1"/>
</dbReference>
<dbReference type="Gene3D" id="1.20.5.260">
    <property type="entry name" value="Cytochrome b-c1 complex subunit 9"/>
    <property type="match status" value="1"/>
</dbReference>
<evidence type="ECO:0000256" key="4">
    <source>
        <dbReference type="ARBA" id="ARBA00022660"/>
    </source>
</evidence>
<organism evidence="12 13">
    <name type="scientific">Halocaridina rubra</name>
    <name type="common">Hawaiian red shrimp</name>
    <dbReference type="NCBI Taxonomy" id="373956"/>
    <lineage>
        <taxon>Eukaryota</taxon>
        <taxon>Metazoa</taxon>
        <taxon>Ecdysozoa</taxon>
        <taxon>Arthropoda</taxon>
        <taxon>Crustacea</taxon>
        <taxon>Multicrustacea</taxon>
        <taxon>Malacostraca</taxon>
        <taxon>Eumalacostraca</taxon>
        <taxon>Eucarida</taxon>
        <taxon>Decapoda</taxon>
        <taxon>Pleocyemata</taxon>
        <taxon>Caridea</taxon>
        <taxon>Atyoidea</taxon>
        <taxon>Atyidae</taxon>
        <taxon>Halocaridina</taxon>
    </lineage>
</organism>
<accession>A0AAN9A380</accession>
<reference evidence="12 13" key="1">
    <citation type="submission" date="2023-11" db="EMBL/GenBank/DDBJ databases">
        <title>Halocaridina rubra genome assembly.</title>
        <authorList>
            <person name="Smith C."/>
        </authorList>
    </citation>
    <scope>NUCLEOTIDE SEQUENCE [LARGE SCALE GENOMIC DNA]</scope>
    <source>
        <strain evidence="12">EP-1</strain>
        <tissue evidence="12">Whole</tissue>
    </source>
</reference>
<dbReference type="InterPro" id="IPR008027">
    <property type="entry name" value="QCR9"/>
</dbReference>
<keyword evidence="5 11" id="KW-0812">Transmembrane</keyword>
<feature type="transmembrane region" description="Helical" evidence="11">
    <location>
        <begin position="12"/>
        <end position="30"/>
    </location>
</feature>
<proteinExistence type="inferred from homology"/>
<keyword evidence="13" id="KW-1185">Reference proteome</keyword>
<evidence type="ECO:0000256" key="8">
    <source>
        <dbReference type="ARBA" id="ARBA00022989"/>
    </source>
</evidence>
<comment type="caution">
    <text evidence="12">The sequence shown here is derived from an EMBL/GenBank/DDBJ whole genome shotgun (WGS) entry which is preliminary data.</text>
</comment>
<keyword evidence="4 11" id="KW-0679">Respiratory chain</keyword>
<dbReference type="AlphaFoldDB" id="A0AAN9A380"/>
<keyword evidence="7 11" id="KW-0249">Electron transport</keyword>
<dbReference type="GO" id="GO:0045275">
    <property type="term" value="C:respiratory chain complex III"/>
    <property type="evidence" value="ECO:0007669"/>
    <property type="project" value="UniProtKB-UniRule"/>
</dbReference>
<keyword evidence="9 11" id="KW-0496">Mitochondrion</keyword>
<comment type="similarity">
    <text evidence="2 11">Belongs to the UQCR10/QCR9 family.</text>
</comment>
<keyword evidence="10 11" id="KW-0472">Membrane</keyword>
<evidence type="ECO:0000313" key="12">
    <source>
        <dbReference type="EMBL" id="KAK7070780.1"/>
    </source>
</evidence>
<gene>
    <name evidence="12" type="primary">UQCR10</name>
    <name evidence="12" type="ORF">SK128_025495</name>
</gene>
<evidence type="ECO:0000313" key="13">
    <source>
        <dbReference type="Proteomes" id="UP001381693"/>
    </source>
</evidence>
<evidence type="ECO:0000256" key="9">
    <source>
        <dbReference type="ARBA" id="ARBA00023128"/>
    </source>
</evidence>
<dbReference type="InterPro" id="IPR036656">
    <property type="entry name" value="QCR9_sf"/>
</dbReference>
<comment type="subcellular location">
    <subcellularLocation>
        <location evidence="1 11">Mitochondrion inner membrane</location>
        <topology evidence="1 11">Single-pass membrane protein</topology>
    </subcellularLocation>
</comment>
<evidence type="ECO:0000256" key="11">
    <source>
        <dbReference type="RuleBase" id="RU368056"/>
    </source>
</evidence>
<dbReference type="PANTHER" id="PTHR12980">
    <property type="entry name" value="UBIQUINOL-CYTOCHROME C REDUCTASE COMPLEX, SUBUNIT X"/>
    <property type="match status" value="1"/>
</dbReference>
<dbReference type="EMBL" id="JAXCGZ010015239">
    <property type="protein sequence ID" value="KAK7070780.1"/>
    <property type="molecule type" value="Genomic_DNA"/>
</dbReference>
<name>A0AAN9A380_HALRR</name>
<dbReference type="SUPFAM" id="SSF81514">
    <property type="entry name" value="Subunit X (non-heme 7 kDa protein) of cytochrome bc1 complex (Ubiquinol-cytochrome c reductase)"/>
    <property type="match status" value="1"/>
</dbReference>